<organism evidence="3 4">
    <name type="scientific">Saccharopolyspora shandongensis</name>
    <dbReference type="NCBI Taxonomy" id="418495"/>
    <lineage>
        <taxon>Bacteria</taxon>
        <taxon>Bacillati</taxon>
        <taxon>Actinomycetota</taxon>
        <taxon>Actinomycetes</taxon>
        <taxon>Pseudonocardiales</taxon>
        <taxon>Pseudonocardiaceae</taxon>
        <taxon>Saccharopolyspora</taxon>
    </lineage>
</organism>
<gene>
    <name evidence="3" type="ORF">SAMN05216215_10216</name>
</gene>
<reference evidence="4" key="1">
    <citation type="submission" date="2016-10" db="EMBL/GenBank/DDBJ databases">
        <authorList>
            <person name="Varghese N."/>
            <person name="Submissions S."/>
        </authorList>
    </citation>
    <scope>NUCLEOTIDE SEQUENCE [LARGE SCALE GENOMIC DNA]</scope>
    <source>
        <strain evidence="4">CGMCC 4.3530</strain>
    </source>
</reference>
<feature type="domain" description="NIPSNAP" evidence="2">
    <location>
        <begin position="119"/>
        <end position="202"/>
    </location>
</feature>
<dbReference type="InterPro" id="IPR012577">
    <property type="entry name" value="NIPSNAP"/>
</dbReference>
<dbReference type="SUPFAM" id="SSF54909">
    <property type="entry name" value="Dimeric alpha+beta barrel"/>
    <property type="match status" value="2"/>
</dbReference>
<name>A0A1H3HM95_9PSEU</name>
<evidence type="ECO:0000259" key="2">
    <source>
        <dbReference type="Pfam" id="PF07978"/>
    </source>
</evidence>
<dbReference type="PANTHER" id="PTHR21017">
    <property type="entry name" value="NIPSNAP-RELATED"/>
    <property type="match status" value="1"/>
</dbReference>
<evidence type="ECO:0000256" key="1">
    <source>
        <dbReference type="ARBA" id="ARBA00005291"/>
    </source>
</evidence>
<dbReference type="Pfam" id="PF07978">
    <property type="entry name" value="NIPSNAP"/>
    <property type="match status" value="2"/>
</dbReference>
<sequence>MIYEIRTYRVDPGAVPEFEELFGQGYRHRAEYSPLSGFWHTLDEALSEVIHVWPYQDLPDRAEKRAAAAQHPQWPPATGPLVNRMQSEVLLPFDFVEDPAPGTVGAVFEITYDYFKVADLGSAATAWSRAIEERSKRHSLVLAGRLEFGQTNGIVQVWAYDDLDQRAHALDEAAARGLCPPADGPAPLEQVSKLMTPSAFSPLH</sequence>
<protein>
    <submittedName>
        <fullName evidence="3">NIPSNAP protein</fullName>
    </submittedName>
</protein>
<evidence type="ECO:0000313" key="3">
    <source>
        <dbReference type="EMBL" id="SDY16582.1"/>
    </source>
</evidence>
<comment type="similarity">
    <text evidence="1">Belongs to the NipSnap family.</text>
</comment>
<dbReference type="PANTHER" id="PTHR21017:SF17">
    <property type="entry name" value="PROTEIN NIPSNAP"/>
    <property type="match status" value="1"/>
</dbReference>
<keyword evidence="4" id="KW-1185">Reference proteome</keyword>
<dbReference type="Gene3D" id="3.30.70.100">
    <property type="match status" value="2"/>
</dbReference>
<evidence type="ECO:0000313" key="4">
    <source>
        <dbReference type="Proteomes" id="UP000199529"/>
    </source>
</evidence>
<dbReference type="InterPro" id="IPR011008">
    <property type="entry name" value="Dimeric_a/b-barrel"/>
</dbReference>
<dbReference type="InterPro" id="IPR051557">
    <property type="entry name" value="NipSnap_domain"/>
</dbReference>
<dbReference type="Proteomes" id="UP000199529">
    <property type="component" value="Unassembled WGS sequence"/>
</dbReference>
<feature type="domain" description="NIPSNAP" evidence="2">
    <location>
        <begin position="3"/>
        <end position="95"/>
    </location>
</feature>
<dbReference type="STRING" id="418495.SAMN05216215_10216"/>
<dbReference type="EMBL" id="FNOK01000021">
    <property type="protein sequence ID" value="SDY16582.1"/>
    <property type="molecule type" value="Genomic_DNA"/>
</dbReference>
<dbReference type="AlphaFoldDB" id="A0A1H3HM95"/>
<proteinExistence type="inferred from homology"/>
<accession>A0A1H3HM95</accession>